<protein>
    <submittedName>
        <fullName evidence="2">Uncharacterized protein</fullName>
    </submittedName>
</protein>
<dbReference type="EMBL" id="SDAM02000167">
    <property type="protein sequence ID" value="KAH6826196.1"/>
    <property type="molecule type" value="Genomic_DNA"/>
</dbReference>
<comment type="caution">
    <text evidence="2">The sequence shown here is derived from an EMBL/GenBank/DDBJ whole genome shotgun (WGS) entry which is preliminary data.</text>
</comment>
<feature type="compositionally biased region" description="Low complexity" evidence="1">
    <location>
        <begin position="19"/>
        <end position="28"/>
    </location>
</feature>
<gene>
    <name evidence="2" type="ORF">C2S53_001633</name>
</gene>
<feature type="compositionally biased region" description="Basic residues" evidence="1">
    <location>
        <begin position="1"/>
        <end position="16"/>
    </location>
</feature>
<dbReference type="PANTHER" id="PTHR37187">
    <property type="entry name" value="EXPRESSED PROTEIN"/>
    <property type="match status" value="1"/>
</dbReference>
<sequence>MPSGAKKRKAAKKKKGTQPNSNNPNSSPAHSQRGGDVHSDVGEASSTASQDHPSHHDLLTEGEEEKIENRENVSNPPPVEGVQIEGEDEHGIVEERIAVPVEREFKVEDEFNRKNGRFEHDETERKSYDGGSSGSSSSSSSSDDESHDVKNIKNSQAVVDTAPVSVKVDHSLHGENIEAVSTTTIGEASDAVVDSVPPVASDKVSLLNESVEVDTVSPANSSAAPYVAESVYKENGEKKGSVEEEVGVLESFKDAASQLEEGGVTESFKDAASQLEEVGISESFKDAVSQLEEATIPSVKNNAATSNPKTCLAEETDDRLSLSYNAPTPTYDNGADAEKDSGVTEPLLVPPPHPVQTTSWKGCCGLFELFAGSDR</sequence>
<proteinExistence type="predicted"/>
<dbReference type="PANTHER" id="PTHR37187:SF7">
    <property type="entry name" value="EXPRESSED PROTEIN"/>
    <property type="match status" value="1"/>
</dbReference>
<evidence type="ECO:0000313" key="2">
    <source>
        <dbReference type="EMBL" id="KAH6826196.1"/>
    </source>
</evidence>
<dbReference type="Proteomes" id="UP001190926">
    <property type="component" value="Unassembled WGS sequence"/>
</dbReference>
<feature type="region of interest" description="Disordered" evidence="1">
    <location>
        <begin position="1"/>
        <end position="158"/>
    </location>
</feature>
<organism evidence="2 3">
    <name type="scientific">Perilla frutescens var. hirtella</name>
    <name type="common">Perilla citriodora</name>
    <name type="synonym">Perilla setoyensis</name>
    <dbReference type="NCBI Taxonomy" id="608512"/>
    <lineage>
        <taxon>Eukaryota</taxon>
        <taxon>Viridiplantae</taxon>
        <taxon>Streptophyta</taxon>
        <taxon>Embryophyta</taxon>
        <taxon>Tracheophyta</taxon>
        <taxon>Spermatophyta</taxon>
        <taxon>Magnoliopsida</taxon>
        <taxon>eudicotyledons</taxon>
        <taxon>Gunneridae</taxon>
        <taxon>Pentapetalae</taxon>
        <taxon>asterids</taxon>
        <taxon>lamiids</taxon>
        <taxon>Lamiales</taxon>
        <taxon>Lamiaceae</taxon>
        <taxon>Nepetoideae</taxon>
        <taxon>Elsholtzieae</taxon>
        <taxon>Perilla</taxon>
    </lineage>
</organism>
<reference evidence="2 3" key="1">
    <citation type="journal article" date="2021" name="Nat. Commun.">
        <title>Incipient diploidization of the medicinal plant Perilla within 10,000 years.</title>
        <authorList>
            <person name="Zhang Y."/>
            <person name="Shen Q."/>
            <person name="Leng L."/>
            <person name="Zhang D."/>
            <person name="Chen S."/>
            <person name="Shi Y."/>
            <person name="Ning Z."/>
            <person name="Chen S."/>
        </authorList>
    </citation>
    <scope>NUCLEOTIDE SEQUENCE [LARGE SCALE GENOMIC DNA]</scope>
    <source>
        <strain evidence="3">cv. PC099</strain>
    </source>
</reference>
<keyword evidence="3" id="KW-1185">Reference proteome</keyword>
<feature type="compositionally biased region" description="Basic and acidic residues" evidence="1">
    <location>
        <begin position="89"/>
        <end position="128"/>
    </location>
</feature>
<dbReference type="AlphaFoldDB" id="A0AAD4P4S0"/>
<evidence type="ECO:0000313" key="3">
    <source>
        <dbReference type="Proteomes" id="UP001190926"/>
    </source>
</evidence>
<name>A0AAD4P4S0_PERFH</name>
<feature type="compositionally biased region" description="Polar residues" evidence="1">
    <location>
        <begin position="322"/>
        <end position="331"/>
    </location>
</feature>
<evidence type="ECO:0000256" key="1">
    <source>
        <dbReference type="SAM" id="MobiDB-lite"/>
    </source>
</evidence>
<feature type="region of interest" description="Disordered" evidence="1">
    <location>
        <begin position="322"/>
        <end position="354"/>
    </location>
</feature>
<accession>A0AAD4P4S0</accession>